<gene>
    <name evidence="1" type="ORF">BBOH_1067</name>
</gene>
<proteinExistence type="predicted"/>
<dbReference type="STRING" id="1437606.BBOH_1067"/>
<keyword evidence="2" id="KW-1185">Reference proteome</keyword>
<organism evidence="1 2">
    <name type="scientific">Bifidobacterium bohemicum DSM 22767</name>
    <dbReference type="NCBI Taxonomy" id="1437606"/>
    <lineage>
        <taxon>Bacteria</taxon>
        <taxon>Bacillati</taxon>
        <taxon>Actinomycetota</taxon>
        <taxon>Actinomycetes</taxon>
        <taxon>Bifidobacteriales</taxon>
        <taxon>Bifidobacteriaceae</taxon>
        <taxon>Bifidobacterium</taxon>
    </lineage>
</organism>
<evidence type="ECO:0000313" key="1">
    <source>
        <dbReference type="EMBL" id="KFI45522.1"/>
    </source>
</evidence>
<comment type="caution">
    <text evidence="1">The sequence shown here is derived from an EMBL/GenBank/DDBJ whole genome shotgun (WGS) entry which is preliminary data.</text>
</comment>
<dbReference type="EMBL" id="JGYP01000002">
    <property type="protein sequence ID" value="KFI45522.1"/>
    <property type="molecule type" value="Genomic_DNA"/>
</dbReference>
<sequence>MGVNFEQWRVDPGANGVPDAGAIAVEEEPTVKGVSLLDDTASEIDKTAADFHNAGNLLGRFQGDSFKALGDILDEAGRLLSGFSDSVRGEGAGISSAVRDLVDTDSAAAAAIRDGR</sequence>
<reference evidence="1 2" key="1">
    <citation type="submission" date="2014-03" db="EMBL/GenBank/DDBJ databases">
        <title>Genomics of Bifidobacteria.</title>
        <authorList>
            <person name="Ventura M."/>
            <person name="Milani C."/>
            <person name="Lugli G.A."/>
        </authorList>
    </citation>
    <scope>NUCLEOTIDE SEQUENCE [LARGE SCALE GENOMIC DNA]</scope>
    <source>
        <strain evidence="1 2">DSM 22767</strain>
    </source>
</reference>
<dbReference type="Proteomes" id="UP000029096">
    <property type="component" value="Unassembled WGS sequence"/>
</dbReference>
<protein>
    <submittedName>
        <fullName evidence="1">Uncharacterized protein</fullName>
    </submittedName>
</protein>
<name>A0A086ZG72_9BIFI</name>
<dbReference type="AlphaFoldDB" id="A0A086ZG72"/>
<dbReference type="RefSeq" id="WP_033522630.1">
    <property type="nucleotide sequence ID" value="NZ_JDUS01000026.1"/>
</dbReference>
<evidence type="ECO:0000313" key="2">
    <source>
        <dbReference type="Proteomes" id="UP000029096"/>
    </source>
</evidence>
<accession>A0A086ZG72</accession>